<feature type="transmembrane region" description="Helical" evidence="4">
    <location>
        <begin position="364"/>
        <end position="382"/>
    </location>
</feature>
<dbReference type="InterPro" id="IPR036259">
    <property type="entry name" value="MFS_trans_sf"/>
</dbReference>
<gene>
    <name evidence="5" type="ORF">SAMN02745664_11924</name>
</gene>
<evidence type="ECO:0000256" key="4">
    <source>
        <dbReference type="SAM" id="Phobius"/>
    </source>
</evidence>
<feature type="transmembrane region" description="Helical" evidence="4">
    <location>
        <begin position="248"/>
        <end position="265"/>
    </location>
</feature>
<reference evidence="6" key="1">
    <citation type="submission" date="2017-01" db="EMBL/GenBank/DDBJ databases">
        <authorList>
            <person name="Varghese N."/>
            <person name="Submissions S."/>
        </authorList>
    </citation>
    <scope>NUCLEOTIDE SEQUENCE [LARGE SCALE GENOMIC DNA]</scope>
    <source>
        <strain evidence="6">DSM 21768</strain>
    </source>
</reference>
<feature type="transmembrane region" description="Helical" evidence="4">
    <location>
        <begin position="303"/>
        <end position="327"/>
    </location>
</feature>
<dbReference type="InterPro" id="IPR011701">
    <property type="entry name" value="MFS"/>
</dbReference>
<keyword evidence="3 4" id="KW-0472">Membrane</keyword>
<dbReference type="RefSeq" id="WP_076555994.1">
    <property type="nucleotide sequence ID" value="NZ_FTNU01000019.1"/>
</dbReference>
<evidence type="ECO:0000256" key="2">
    <source>
        <dbReference type="ARBA" id="ARBA00022989"/>
    </source>
</evidence>
<feature type="transmembrane region" description="Helical" evidence="4">
    <location>
        <begin position="277"/>
        <end position="297"/>
    </location>
</feature>
<sequence length="391" mass="43236">MALSKHGAFDFRRSELALNLCFFINAFGSTMLIPFIVFYTMNGSVSEQQVELLGAMKFWLLPFFSVIGLFLALEKRINKYLIAGLVLKSSAFFVIMVSQQFYALCVALSLNALGGVLFSTASALYIKQTSHDIAHSFSLRFTIANMAAAISPIFIVLSQKAPHGFYALSIGVMVLYAVGMGLFWAFARSVAPTSAPQATTDCKNPQNTIAQIGIVLFLALSSMAFAIFYYTFEVGVPIHLTNFDKKAIFPYLIGLNTLAIVLLQIKLYKITTSKIGNFYALLLSLACCFLLYLPFLSHEDFRLLPLFSLVVGITMVEIFYSTALDVIIVNHFSKKAAKYLLNLAHVFVAIGVTIASLIDNKNTLIYVLFALIFAIVCICIKLRPKAARLDK</sequence>
<accession>A0A1N7FY50</accession>
<evidence type="ECO:0000313" key="5">
    <source>
        <dbReference type="EMBL" id="SIS05249.1"/>
    </source>
</evidence>
<proteinExistence type="predicted"/>
<organism evidence="5 6">
    <name type="scientific">Moraxella cuniculi DSM 21768</name>
    <dbReference type="NCBI Taxonomy" id="1122245"/>
    <lineage>
        <taxon>Bacteria</taxon>
        <taxon>Pseudomonadati</taxon>
        <taxon>Pseudomonadota</taxon>
        <taxon>Gammaproteobacteria</taxon>
        <taxon>Moraxellales</taxon>
        <taxon>Moraxellaceae</taxon>
        <taxon>Moraxella</taxon>
    </lineage>
</organism>
<dbReference type="EMBL" id="FTNU01000019">
    <property type="protein sequence ID" value="SIS05249.1"/>
    <property type="molecule type" value="Genomic_DNA"/>
</dbReference>
<evidence type="ECO:0000256" key="1">
    <source>
        <dbReference type="ARBA" id="ARBA00022692"/>
    </source>
</evidence>
<protein>
    <submittedName>
        <fullName evidence="5">Major Facilitator Superfamily protein</fullName>
    </submittedName>
</protein>
<dbReference type="Proteomes" id="UP000187495">
    <property type="component" value="Unassembled WGS sequence"/>
</dbReference>
<feature type="transmembrane region" description="Helical" evidence="4">
    <location>
        <begin position="339"/>
        <end position="358"/>
    </location>
</feature>
<name>A0A1N7FY50_9GAMM</name>
<keyword evidence="2 4" id="KW-1133">Transmembrane helix</keyword>
<feature type="transmembrane region" description="Helical" evidence="4">
    <location>
        <begin position="164"/>
        <end position="187"/>
    </location>
</feature>
<feature type="transmembrane region" description="Helical" evidence="4">
    <location>
        <begin position="138"/>
        <end position="158"/>
    </location>
</feature>
<feature type="transmembrane region" description="Helical" evidence="4">
    <location>
        <begin position="20"/>
        <end position="40"/>
    </location>
</feature>
<evidence type="ECO:0000256" key="3">
    <source>
        <dbReference type="ARBA" id="ARBA00023136"/>
    </source>
</evidence>
<feature type="transmembrane region" description="Helical" evidence="4">
    <location>
        <begin position="108"/>
        <end position="126"/>
    </location>
</feature>
<dbReference type="Gene3D" id="1.20.1250.20">
    <property type="entry name" value="MFS general substrate transporter like domains"/>
    <property type="match status" value="1"/>
</dbReference>
<keyword evidence="6" id="KW-1185">Reference proteome</keyword>
<feature type="transmembrane region" description="Helical" evidence="4">
    <location>
        <begin position="52"/>
        <end position="73"/>
    </location>
</feature>
<dbReference type="Pfam" id="PF07690">
    <property type="entry name" value="MFS_1"/>
    <property type="match status" value="1"/>
</dbReference>
<dbReference type="GO" id="GO:0022857">
    <property type="term" value="F:transmembrane transporter activity"/>
    <property type="evidence" value="ECO:0007669"/>
    <property type="project" value="InterPro"/>
</dbReference>
<evidence type="ECO:0000313" key="6">
    <source>
        <dbReference type="Proteomes" id="UP000187495"/>
    </source>
</evidence>
<feature type="transmembrane region" description="Helical" evidence="4">
    <location>
        <begin position="80"/>
        <end position="102"/>
    </location>
</feature>
<dbReference type="SUPFAM" id="SSF103473">
    <property type="entry name" value="MFS general substrate transporter"/>
    <property type="match status" value="1"/>
</dbReference>
<keyword evidence="1 4" id="KW-0812">Transmembrane</keyword>
<feature type="transmembrane region" description="Helical" evidence="4">
    <location>
        <begin position="208"/>
        <end position="228"/>
    </location>
</feature>
<dbReference type="AlphaFoldDB" id="A0A1N7FY50"/>